<name>A0ABN7RPX6_OIKDI</name>
<dbReference type="CDD" id="cd23539">
    <property type="entry name" value="TFP_LU_ECD_CinHb4_like"/>
    <property type="match status" value="1"/>
</dbReference>
<gene>
    <name evidence="1" type="ORF">OKIOD_LOCUS321</name>
</gene>
<protein>
    <submittedName>
        <fullName evidence="1">Oidioi.mRNA.OKI2018_I69.PAR.g8763.t1.cds</fullName>
    </submittedName>
</protein>
<proteinExistence type="predicted"/>
<accession>A0ABN7RPX6</accession>
<reference evidence="1 2" key="1">
    <citation type="submission" date="2021-04" db="EMBL/GenBank/DDBJ databases">
        <authorList>
            <person name="Bliznina A."/>
        </authorList>
    </citation>
    <scope>NUCLEOTIDE SEQUENCE [LARGE SCALE GENOMIC DNA]</scope>
</reference>
<dbReference type="Proteomes" id="UP001158576">
    <property type="component" value="Chromosome PAR"/>
</dbReference>
<evidence type="ECO:0000313" key="1">
    <source>
        <dbReference type="EMBL" id="CAG5077589.1"/>
    </source>
</evidence>
<dbReference type="EMBL" id="OU015568">
    <property type="protein sequence ID" value="CAG5077589.1"/>
    <property type="molecule type" value="Genomic_DNA"/>
</dbReference>
<sequence>MKLFATFIAIASAQEYNYENQNYEYADSYDYGTTTVANEAVTEQVAAAVADLAANAVAAGRNYGNNNNAYPANNNYPSYPAATGLQCWRCDADSFELCESTGSVQTCQANEGSCELEIRERNGYIMQIRTGCKAKDACEMNMAQNFKQQNPHYTECRPEPGYTHSVCRQCCSENLCVKEPSWWYPTTRTEWAYKGESGY</sequence>
<evidence type="ECO:0000313" key="2">
    <source>
        <dbReference type="Proteomes" id="UP001158576"/>
    </source>
</evidence>
<organism evidence="1 2">
    <name type="scientific">Oikopleura dioica</name>
    <name type="common">Tunicate</name>
    <dbReference type="NCBI Taxonomy" id="34765"/>
    <lineage>
        <taxon>Eukaryota</taxon>
        <taxon>Metazoa</taxon>
        <taxon>Chordata</taxon>
        <taxon>Tunicata</taxon>
        <taxon>Appendicularia</taxon>
        <taxon>Copelata</taxon>
        <taxon>Oikopleuridae</taxon>
        <taxon>Oikopleura</taxon>
    </lineage>
</organism>
<keyword evidence="2" id="KW-1185">Reference proteome</keyword>